<accession>A0A7Z0J655</accession>
<proteinExistence type="predicted"/>
<gene>
    <name evidence="1" type="ORF">HNR05_001385</name>
</gene>
<protein>
    <submittedName>
        <fullName evidence="1">Uncharacterized protein</fullName>
    </submittedName>
</protein>
<evidence type="ECO:0000313" key="1">
    <source>
        <dbReference type="EMBL" id="NYJ19594.1"/>
    </source>
</evidence>
<evidence type="ECO:0000313" key="2">
    <source>
        <dbReference type="Proteomes" id="UP000537260"/>
    </source>
</evidence>
<dbReference type="AlphaFoldDB" id="A0A7Z0J655"/>
<keyword evidence="2" id="KW-1185">Reference proteome</keyword>
<dbReference type="EMBL" id="JACCFM010000001">
    <property type="protein sequence ID" value="NYJ19594.1"/>
    <property type="molecule type" value="Genomic_DNA"/>
</dbReference>
<dbReference type="Proteomes" id="UP000537260">
    <property type="component" value="Unassembled WGS sequence"/>
</dbReference>
<name>A0A7Z0J655_9MICO</name>
<sequence length="141" mass="15131">MSDAPRPDHGWKNEDLHFTVVDEPPRYGERIDGPLRYVTVAAGSQPVGYLWFDDATDAANFVFCTDGGNRARNARGAWVRELLTAKAKGLTPSQAIAEFAAEVGNGRIGWIVLDSVAESESLAALQELATASGVDSGDQTH</sequence>
<dbReference type="RefSeq" id="WP_179578334.1">
    <property type="nucleotide sequence ID" value="NZ_JACCFM010000001.1"/>
</dbReference>
<comment type="caution">
    <text evidence="1">The sequence shown here is derived from an EMBL/GenBank/DDBJ whole genome shotgun (WGS) entry which is preliminary data.</text>
</comment>
<reference evidence="1 2" key="1">
    <citation type="submission" date="2020-07" db="EMBL/GenBank/DDBJ databases">
        <title>Sequencing the genomes of 1000 actinobacteria strains.</title>
        <authorList>
            <person name="Klenk H.-P."/>
        </authorList>
    </citation>
    <scope>NUCLEOTIDE SEQUENCE [LARGE SCALE GENOMIC DNA]</scope>
    <source>
        <strain evidence="1 2">LI1</strain>
    </source>
</reference>
<organism evidence="1 2">
    <name type="scientific">Glaciibacter psychrotolerans</name>
    <dbReference type="NCBI Taxonomy" id="670054"/>
    <lineage>
        <taxon>Bacteria</taxon>
        <taxon>Bacillati</taxon>
        <taxon>Actinomycetota</taxon>
        <taxon>Actinomycetes</taxon>
        <taxon>Micrococcales</taxon>
        <taxon>Microbacteriaceae</taxon>
        <taxon>Glaciibacter</taxon>
    </lineage>
</organism>